<dbReference type="InterPro" id="IPR032466">
    <property type="entry name" value="Metal_Hydrolase"/>
</dbReference>
<dbReference type="Proteomes" id="UP001487305">
    <property type="component" value="Unassembled WGS sequence"/>
</dbReference>
<gene>
    <name evidence="1" type="ORF">AAA083_05475</name>
</gene>
<dbReference type="EC" id="3.4.13.-" evidence="1"/>
<reference evidence="1 2" key="1">
    <citation type="submission" date="2024-04" db="EMBL/GenBank/DDBJ databases">
        <title>Human intestinal bacterial collection.</title>
        <authorList>
            <person name="Pauvert C."/>
            <person name="Hitch T.C.A."/>
            <person name="Clavel T."/>
        </authorList>
    </citation>
    <scope>NUCLEOTIDE SEQUENCE [LARGE SCALE GENOMIC DNA]</scope>
    <source>
        <strain evidence="1 2">CLA-KB-H42</strain>
    </source>
</reference>
<dbReference type="Pfam" id="PF01244">
    <property type="entry name" value="Peptidase_M19"/>
    <property type="match status" value="1"/>
</dbReference>
<dbReference type="Gene3D" id="3.20.20.140">
    <property type="entry name" value="Metal-dependent hydrolases"/>
    <property type="match status" value="1"/>
</dbReference>
<dbReference type="InterPro" id="IPR008257">
    <property type="entry name" value="Pept_M19"/>
</dbReference>
<keyword evidence="2" id="KW-1185">Reference proteome</keyword>
<dbReference type="SUPFAM" id="SSF51556">
    <property type="entry name" value="Metallo-dependent hydrolases"/>
    <property type="match status" value="1"/>
</dbReference>
<organism evidence="1 2">
    <name type="scientific">Raoultibacter massiliensis</name>
    <dbReference type="NCBI Taxonomy" id="1852371"/>
    <lineage>
        <taxon>Bacteria</taxon>
        <taxon>Bacillati</taxon>
        <taxon>Actinomycetota</taxon>
        <taxon>Coriobacteriia</taxon>
        <taxon>Eggerthellales</taxon>
        <taxon>Eggerthellaceae</taxon>
        <taxon>Raoultibacter</taxon>
    </lineage>
</organism>
<proteinExistence type="predicted"/>
<sequence length="352" mass="39003">MNAEVDLKARLGETMQEETDLEKRLQVFDLHCDTLDRLALRRSAEYPTFALHDADVSPERMCSLADNDAHISLDRIARYRWCQCFAVFIPDELRGDAAWRFFEQVHAYFEGQMAAHADRVQQVCDARMLEDLLDGGKTAALLTVEGGAFFDGGSLDRVDRIAEAGVKMLTLTWNGENEIGSGHDTAHGLSPYGRRVVSALEERKIVVDVSHLNDRGFSDVCDIATRPFAASHSNARAVCGHKRNLEDAQIRAIADSGGIIGLNYCAQFLSDVHADPTRDDVLRHIDRICEVGGEDVLALGSDYDGCDVPSWIGSADKVSALHDLIGEHFGQALADKVFFENASRFFARNEEK</sequence>
<keyword evidence="1" id="KW-0645">Protease</keyword>
<keyword evidence="1" id="KW-0224">Dipeptidase</keyword>
<accession>A0ABV1JBG1</accession>
<evidence type="ECO:0000313" key="2">
    <source>
        <dbReference type="Proteomes" id="UP001487305"/>
    </source>
</evidence>
<dbReference type="RefSeq" id="WP_102374918.1">
    <property type="nucleotide sequence ID" value="NZ_DBFADM010000042.1"/>
</dbReference>
<dbReference type="PANTHER" id="PTHR10443">
    <property type="entry name" value="MICROSOMAL DIPEPTIDASE"/>
    <property type="match status" value="1"/>
</dbReference>
<dbReference type="EMBL" id="JBBNOP010000003">
    <property type="protein sequence ID" value="MEQ3362424.1"/>
    <property type="molecule type" value="Genomic_DNA"/>
</dbReference>
<comment type="caution">
    <text evidence="1">The sequence shown here is derived from an EMBL/GenBank/DDBJ whole genome shotgun (WGS) entry which is preliminary data.</text>
</comment>
<evidence type="ECO:0000313" key="1">
    <source>
        <dbReference type="EMBL" id="MEQ3362424.1"/>
    </source>
</evidence>
<dbReference type="GO" id="GO:0016805">
    <property type="term" value="F:dipeptidase activity"/>
    <property type="evidence" value="ECO:0007669"/>
    <property type="project" value="UniProtKB-KW"/>
</dbReference>
<dbReference type="PANTHER" id="PTHR10443:SF12">
    <property type="entry name" value="DIPEPTIDASE"/>
    <property type="match status" value="1"/>
</dbReference>
<dbReference type="PROSITE" id="PS51365">
    <property type="entry name" value="RENAL_DIPEPTIDASE_2"/>
    <property type="match status" value="1"/>
</dbReference>
<keyword evidence="1" id="KW-0378">Hydrolase</keyword>
<protein>
    <submittedName>
        <fullName evidence="1">Membrane dipeptidase</fullName>
        <ecNumber evidence="1">3.4.13.-</ecNumber>
    </submittedName>
</protein>
<name>A0ABV1JBG1_9ACTN</name>